<evidence type="ECO:0000259" key="1">
    <source>
        <dbReference type="Pfam" id="PF15611"/>
    </source>
</evidence>
<dbReference type="HOGENOM" id="CLU_625299_0_0_5"/>
<dbReference type="Proteomes" id="UP000000491">
    <property type="component" value="Plasmid pZYMOP01"/>
</dbReference>
<name>F8EWF1_ZYMMT</name>
<dbReference type="InterPro" id="IPR028943">
    <property type="entry name" value="ZorC_EH_Signature_dom"/>
</dbReference>
<proteinExistence type="predicted"/>
<accession>F8EWF1</accession>
<protein>
    <recommendedName>
        <fullName evidence="1">Zorya protein ZorC EH domain-containing protein</fullName>
    </recommendedName>
</protein>
<dbReference type="Pfam" id="PF15611">
    <property type="entry name" value="EH_Signature"/>
    <property type="match status" value="1"/>
</dbReference>
<evidence type="ECO:0000313" key="3">
    <source>
        <dbReference type="Proteomes" id="UP000000491"/>
    </source>
</evidence>
<sequence>MTQTGTPLSQILADGVEFSALESISLDSIYCRVRLILDNYDEILPLEKDPEKILAKMLRLIETWDWSNVPLSFPLQVARFVFSQKNINFNIKIICDFLLKEILSSTKSGFLNSMVGIYIETFSKNNIFTPILGEHLFKSRLYLGHQFTDLLIKVPNFFDASTVVTTIAEFIENIDDPWESLKQIGIRHPHAPGLMSEVHSTFVRQIAPKLRERFYIDKLFTWLAPHNNAPLQNGASEALNAIMSVWEKGEPDKEIKKYLIDRITALYGHPQVDRSPVWAEVSEENERRLLHWIMGNDIRFLFQILAEVEKKHMWHDRENFWWTMYESGKIHGLWIAFNPVGFSVAKKRLKTAFTRFAEQTGKSDKSLLIMHIGNNIVVEGTYNFQIHIFNDQDPEAPKLYKPKYNVNSIREKSAKIKIMHQGKGWMDKVYKNL</sequence>
<dbReference type="PATRIC" id="fig|579138.3.peg.1817"/>
<organism evidence="2 3">
    <name type="scientific">Zymomonas mobilis subsp. pomaceae (strain ATCC 29192 / DSM 22645 / JCM 10191 / CCUG 17912 / NBRC 13757 / NCIMB 11200 / NRRL B-4491 / Barker I)</name>
    <dbReference type="NCBI Taxonomy" id="579138"/>
    <lineage>
        <taxon>Bacteria</taxon>
        <taxon>Pseudomonadati</taxon>
        <taxon>Pseudomonadota</taxon>
        <taxon>Alphaproteobacteria</taxon>
        <taxon>Sphingomonadales</taxon>
        <taxon>Zymomonadaceae</taxon>
        <taxon>Zymomonas</taxon>
    </lineage>
</organism>
<evidence type="ECO:0000313" key="2">
    <source>
        <dbReference type="EMBL" id="AEI38594.1"/>
    </source>
</evidence>
<dbReference type="KEGG" id="zmp:Zymop_1707"/>
<feature type="domain" description="Zorya protein ZorC EH" evidence="1">
    <location>
        <begin position="47"/>
        <end position="420"/>
    </location>
</feature>
<dbReference type="AlphaFoldDB" id="F8EWF1"/>
<dbReference type="EMBL" id="CP002866">
    <property type="protein sequence ID" value="AEI38594.1"/>
    <property type="molecule type" value="Genomic_DNA"/>
</dbReference>
<dbReference type="RefSeq" id="WP_013945602.1">
    <property type="nucleotide sequence ID" value="NC_015715.1"/>
</dbReference>
<reference evidence="2 3" key="1">
    <citation type="journal article" date="2011" name="J. Bacteriol.">
        <title>Genome sequence of the ethanol-producing Zymomonas mobilis subsp. pomaceae lectotype strain ATCC 29192.</title>
        <authorList>
            <person name="Kouvelis V.N."/>
            <person name="Davenport K.W."/>
            <person name="Brettin T.S."/>
            <person name="Bruce D."/>
            <person name="Detter C."/>
            <person name="Han C.S."/>
            <person name="Nolan M."/>
            <person name="Tapia R."/>
            <person name="Damoulaki A."/>
            <person name="Kyrpides N.C."/>
            <person name="Typas M.A."/>
            <person name="Pappas K.M."/>
        </authorList>
    </citation>
    <scope>NUCLEOTIDE SEQUENCE [LARGE SCALE GENOMIC DNA]</scope>
    <source>
        <strain evidence="3">ATCC 29192 / DSM 22645 / JCM 10191 / CCUG 17912 / NBRC 13757 / NCIMB 11200 / NRRL B-4491 / Barker I</strain>
        <plasmid evidence="2">pZYMOP01</plasmid>
    </source>
</reference>
<keyword evidence="2" id="KW-0614">Plasmid</keyword>
<gene>
    <name evidence="2" type="ordered locus">Zymop_1707</name>
</gene>
<dbReference type="eggNOG" id="ENOG5032U2X">
    <property type="taxonomic scope" value="Bacteria"/>
</dbReference>
<geneLocation type="plasmid" evidence="2 3">
    <name>pZYMOP01</name>
</geneLocation>